<evidence type="ECO:0000256" key="1">
    <source>
        <dbReference type="ARBA" id="ARBA00023015"/>
    </source>
</evidence>
<sequence length="307" mass="35212">MECKGLAERQAPFVKIDMTSKCIPLERLNREVNLINPFINRISDLYTLRGLETVSRPHRLNFSALIYITEGQGVHYVEHQQHRLRTGSMLILGKNQIHAFAKQRAVDGYVLSFDCSFLSSGNTDPYFDLLLTAMGHINCVHHVDDDIGLLFNAMVNEFASTSEFKDEIIRNLIRSIILKAVVPSYQQQLQSIQRIGHNDYYRLKKYIDEHFQQRPTAGEIALALGKSIKQLDKLAKDHACLSVKELVDERVLVEAKRLLAFSQYSISDVANRLGFNEATNMTKFFKRHTDVSPKDFRQLCKMGLHQK</sequence>
<dbReference type="InterPro" id="IPR014710">
    <property type="entry name" value="RmlC-like_jellyroll"/>
</dbReference>
<dbReference type="SMART" id="SM00342">
    <property type="entry name" value="HTH_ARAC"/>
    <property type="match status" value="1"/>
</dbReference>
<feature type="domain" description="HTH araC/xylS-type" evidence="4">
    <location>
        <begin position="201"/>
        <end position="299"/>
    </location>
</feature>
<dbReference type="PATRIC" id="fig|658445.3.peg.4593"/>
<dbReference type="InterPro" id="IPR037923">
    <property type="entry name" value="HTH-like"/>
</dbReference>
<dbReference type="Proteomes" id="UP000032303">
    <property type="component" value="Chromosome 2"/>
</dbReference>
<dbReference type="EMBL" id="CP005974">
    <property type="protein sequence ID" value="AJR09227.1"/>
    <property type="molecule type" value="Genomic_DNA"/>
</dbReference>
<evidence type="ECO:0000256" key="2">
    <source>
        <dbReference type="ARBA" id="ARBA00023125"/>
    </source>
</evidence>
<evidence type="ECO:0000259" key="4">
    <source>
        <dbReference type="PROSITE" id="PS01124"/>
    </source>
</evidence>
<dbReference type="PANTHER" id="PTHR43280">
    <property type="entry name" value="ARAC-FAMILY TRANSCRIPTIONAL REGULATOR"/>
    <property type="match status" value="1"/>
</dbReference>
<dbReference type="GO" id="GO:0043565">
    <property type="term" value="F:sequence-specific DNA binding"/>
    <property type="evidence" value="ECO:0007669"/>
    <property type="project" value="InterPro"/>
</dbReference>
<dbReference type="PANTHER" id="PTHR43280:SF32">
    <property type="entry name" value="TRANSCRIPTIONAL REGULATORY PROTEIN"/>
    <property type="match status" value="1"/>
</dbReference>
<dbReference type="SUPFAM" id="SSF51215">
    <property type="entry name" value="Regulatory protein AraC"/>
    <property type="match status" value="1"/>
</dbReference>
<dbReference type="InterPro" id="IPR003313">
    <property type="entry name" value="AraC-bd"/>
</dbReference>
<dbReference type="KEGG" id="pgb:H744_2c2571"/>
<dbReference type="STRING" id="658445.H744_2c2571"/>
<accession>A0A0C5WSA2</accession>
<dbReference type="HOGENOM" id="CLU_000445_88_2_6"/>
<organism evidence="5 6">
    <name type="scientific">Photobacterium gaetbulicola Gung47</name>
    <dbReference type="NCBI Taxonomy" id="658445"/>
    <lineage>
        <taxon>Bacteria</taxon>
        <taxon>Pseudomonadati</taxon>
        <taxon>Pseudomonadota</taxon>
        <taxon>Gammaproteobacteria</taxon>
        <taxon>Vibrionales</taxon>
        <taxon>Vibrionaceae</taxon>
        <taxon>Photobacterium</taxon>
    </lineage>
</organism>
<evidence type="ECO:0000313" key="6">
    <source>
        <dbReference type="Proteomes" id="UP000032303"/>
    </source>
</evidence>
<evidence type="ECO:0000313" key="5">
    <source>
        <dbReference type="EMBL" id="AJR09227.1"/>
    </source>
</evidence>
<dbReference type="Gene3D" id="2.60.120.10">
    <property type="entry name" value="Jelly Rolls"/>
    <property type="match status" value="1"/>
</dbReference>
<dbReference type="AlphaFoldDB" id="A0A0C5WSA2"/>
<dbReference type="InterPro" id="IPR018060">
    <property type="entry name" value="HTH_AraC"/>
</dbReference>
<dbReference type="GO" id="GO:0003700">
    <property type="term" value="F:DNA-binding transcription factor activity"/>
    <property type="evidence" value="ECO:0007669"/>
    <property type="project" value="InterPro"/>
</dbReference>
<reference evidence="5 6" key="1">
    <citation type="submission" date="2013-05" db="EMBL/GenBank/DDBJ databases">
        <title>Complete genome sequence of the lipase-producing bacterium Photobacterium gaetbulicola Gung47.</title>
        <authorList>
            <person name="Kim Y.-O."/>
        </authorList>
    </citation>
    <scope>NUCLEOTIDE SEQUENCE [LARGE SCALE GENOMIC DNA]</scope>
    <source>
        <strain evidence="5 6">Gung47</strain>
    </source>
</reference>
<protein>
    <recommendedName>
        <fullName evidence="4">HTH araC/xylS-type domain-containing protein</fullName>
    </recommendedName>
</protein>
<name>A0A0C5WSA2_9GAMM</name>
<dbReference type="Gene3D" id="1.10.10.60">
    <property type="entry name" value="Homeodomain-like"/>
    <property type="match status" value="1"/>
</dbReference>
<evidence type="ECO:0000256" key="3">
    <source>
        <dbReference type="ARBA" id="ARBA00023163"/>
    </source>
</evidence>
<keyword evidence="3" id="KW-0804">Transcription</keyword>
<keyword evidence="2" id="KW-0238">DNA-binding</keyword>
<keyword evidence="6" id="KW-1185">Reference proteome</keyword>
<dbReference type="SUPFAM" id="SSF46689">
    <property type="entry name" value="Homeodomain-like"/>
    <property type="match status" value="1"/>
</dbReference>
<keyword evidence="1" id="KW-0805">Transcription regulation</keyword>
<gene>
    <name evidence="5" type="ORF">H744_2c2571</name>
</gene>
<dbReference type="PROSITE" id="PS01124">
    <property type="entry name" value="HTH_ARAC_FAMILY_2"/>
    <property type="match status" value="1"/>
</dbReference>
<dbReference type="InterPro" id="IPR009057">
    <property type="entry name" value="Homeodomain-like_sf"/>
</dbReference>
<proteinExistence type="predicted"/>
<dbReference type="Pfam" id="PF12833">
    <property type="entry name" value="HTH_18"/>
    <property type="match status" value="1"/>
</dbReference>
<dbReference type="Pfam" id="PF02311">
    <property type="entry name" value="AraC_binding"/>
    <property type="match status" value="1"/>
</dbReference>